<accession>A0A9P0F164</accession>
<dbReference type="SUPFAM" id="SSF49777">
    <property type="entry name" value="PEBP-like"/>
    <property type="match status" value="1"/>
</dbReference>
<keyword evidence="2" id="KW-1185">Reference proteome</keyword>
<proteinExistence type="predicted"/>
<evidence type="ECO:0000313" key="2">
    <source>
        <dbReference type="Proteomes" id="UP001152759"/>
    </source>
</evidence>
<sequence>MRRMFHLPVAASVAVLLGIFYSLKVTVGIRRYNLTAVEIDELLRKHEIIPDVIQTAPKNVLQVTYFPTLVKFGNEINATETDMEPPLMEWPADSEYQYTLIMTDPDVPNRTTPYEKEWQNWIVVNIPGCKFTDGEVLTEYIPPLPDQIYGGVHRVVFLAYKQPLLDIIFREPELGEEQTSYEHRGKFSTEKFAKKYKLGDPVAVNFFYLRWSNID</sequence>
<dbReference type="CDD" id="cd00866">
    <property type="entry name" value="PEBP_euk"/>
    <property type="match status" value="1"/>
</dbReference>
<dbReference type="PANTHER" id="PTHR11362">
    <property type="entry name" value="PHOSPHATIDYLETHANOLAMINE-BINDING PROTEIN"/>
    <property type="match status" value="1"/>
</dbReference>
<dbReference type="EMBL" id="OU963864">
    <property type="protein sequence ID" value="CAH0387503.1"/>
    <property type="molecule type" value="Genomic_DNA"/>
</dbReference>
<evidence type="ECO:0008006" key="3">
    <source>
        <dbReference type="Google" id="ProtNLM"/>
    </source>
</evidence>
<dbReference type="PANTHER" id="PTHR11362:SF82">
    <property type="entry name" value="PHOSPHATIDYLETHANOLAMINE-BINDING PROTEIN 4"/>
    <property type="match status" value="1"/>
</dbReference>
<dbReference type="Pfam" id="PF01161">
    <property type="entry name" value="PBP"/>
    <property type="match status" value="1"/>
</dbReference>
<dbReference type="AlphaFoldDB" id="A0A9P0F164"/>
<protein>
    <recommendedName>
        <fullName evidence="3">Phosphatidylethanolamine-binding protein</fullName>
    </recommendedName>
</protein>
<dbReference type="Proteomes" id="UP001152759">
    <property type="component" value="Chromosome 3"/>
</dbReference>
<reference evidence="1" key="1">
    <citation type="submission" date="2021-12" db="EMBL/GenBank/DDBJ databases">
        <authorList>
            <person name="King R."/>
        </authorList>
    </citation>
    <scope>NUCLEOTIDE SEQUENCE</scope>
</reference>
<dbReference type="Gene3D" id="3.90.280.10">
    <property type="entry name" value="PEBP-like"/>
    <property type="match status" value="1"/>
</dbReference>
<dbReference type="InterPro" id="IPR008914">
    <property type="entry name" value="PEBP"/>
</dbReference>
<name>A0A9P0F164_BEMTA</name>
<evidence type="ECO:0000313" key="1">
    <source>
        <dbReference type="EMBL" id="CAH0387503.1"/>
    </source>
</evidence>
<dbReference type="InterPro" id="IPR036610">
    <property type="entry name" value="PEBP-like_sf"/>
</dbReference>
<dbReference type="InterPro" id="IPR035810">
    <property type="entry name" value="PEBP_euk"/>
</dbReference>
<organism evidence="1 2">
    <name type="scientific">Bemisia tabaci</name>
    <name type="common">Sweetpotato whitefly</name>
    <name type="synonym">Aleurodes tabaci</name>
    <dbReference type="NCBI Taxonomy" id="7038"/>
    <lineage>
        <taxon>Eukaryota</taxon>
        <taxon>Metazoa</taxon>
        <taxon>Ecdysozoa</taxon>
        <taxon>Arthropoda</taxon>
        <taxon>Hexapoda</taxon>
        <taxon>Insecta</taxon>
        <taxon>Pterygota</taxon>
        <taxon>Neoptera</taxon>
        <taxon>Paraneoptera</taxon>
        <taxon>Hemiptera</taxon>
        <taxon>Sternorrhyncha</taxon>
        <taxon>Aleyrodoidea</taxon>
        <taxon>Aleyrodidae</taxon>
        <taxon>Aleyrodinae</taxon>
        <taxon>Bemisia</taxon>
    </lineage>
</organism>
<gene>
    <name evidence="1" type="ORF">BEMITA_LOCUS6507</name>
</gene>